<gene>
    <name evidence="17" type="ORF">K756_07580</name>
</gene>
<organism evidence="17 18">
    <name type="scientific">Glaesserella parasuis ZJ0906</name>
    <dbReference type="NCBI Taxonomy" id="1322346"/>
    <lineage>
        <taxon>Bacteria</taxon>
        <taxon>Pseudomonadati</taxon>
        <taxon>Pseudomonadota</taxon>
        <taxon>Gammaproteobacteria</taxon>
        <taxon>Pasteurellales</taxon>
        <taxon>Pasteurellaceae</taxon>
        <taxon>Glaesserella</taxon>
    </lineage>
</organism>
<dbReference type="Pfam" id="PF17483">
    <property type="entry name" value="TbpB_C"/>
    <property type="match status" value="1"/>
</dbReference>
<comment type="similarity">
    <text evidence="2 11 12">Belongs to the TonB-dependent receptor family.</text>
</comment>
<evidence type="ECO:0000256" key="8">
    <source>
        <dbReference type="ARBA" id="ARBA00023136"/>
    </source>
</evidence>
<evidence type="ECO:0000259" key="15">
    <source>
        <dbReference type="Pfam" id="PF07715"/>
    </source>
</evidence>
<dbReference type="NCBIfam" id="TIGR01786">
    <property type="entry name" value="TonB-hemlactrns"/>
    <property type="match status" value="1"/>
</dbReference>
<keyword evidence="8 11" id="KW-0472">Membrane</keyword>
<dbReference type="SUPFAM" id="SSF56925">
    <property type="entry name" value="OMPA-like"/>
    <property type="match status" value="1"/>
</dbReference>
<keyword evidence="9" id="KW-0675">Receptor</keyword>
<dbReference type="AlphaFoldDB" id="A0A806J5A7"/>
<evidence type="ECO:0000256" key="1">
    <source>
        <dbReference type="ARBA" id="ARBA00004571"/>
    </source>
</evidence>
<dbReference type="InterPro" id="IPR012910">
    <property type="entry name" value="Plug_dom"/>
</dbReference>
<evidence type="ECO:0000256" key="12">
    <source>
        <dbReference type="RuleBase" id="RU003357"/>
    </source>
</evidence>
<dbReference type="InterPro" id="IPR011250">
    <property type="entry name" value="OMP/PagP_B-barrel"/>
</dbReference>
<dbReference type="PANTHER" id="PTHR30069:SF54">
    <property type="entry name" value="TRANSFERRIN-BINDING PROTEIN A"/>
    <property type="match status" value="1"/>
</dbReference>
<evidence type="ECO:0000256" key="7">
    <source>
        <dbReference type="ARBA" id="ARBA00023077"/>
    </source>
</evidence>
<dbReference type="Proteomes" id="UP000014672">
    <property type="component" value="Chromosome"/>
</dbReference>
<dbReference type="InterPro" id="IPR039426">
    <property type="entry name" value="TonB-dep_rcpt-like"/>
</dbReference>
<evidence type="ECO:0000256" key="9">
    <source>
        <dbReference type="ARBA" id="ARBA00023170"/>
    </source>
</evidence>
<keyword evidence="4 11" id="KW-1134">Transmembrane beta strand</keyword>
<dbReference type="SUPFAM" id="SSF56935">
    <property type="entry name" value="Porins"/>
    <property type="match status" value="1"/>
</dbReference>
<dbReference type="Gene3D" id="2.40.170.20">
    <property type="entry name" value="TonB-dependent receptor, beta-barrel domain"/>
    <property type="match status" value="1"/>
</dbReference>
<dbReference type="Gene3D" id="2.170.130.10">
    <property type="entry name" value="TonB-dependent receptor, plug domain"/>
    <property type="match status" value="1"/>
</dbReference>
<keyword evidence="6" id="KW-0732">Signal</keyword>
<evidence type="ECO:0000256" key="4">
    <source>
        <dbReference type="ARBA" id="ARBA00022452"/>
    </source>
</evidence>
<dbReference type="Pfam" id="PF01298">
    <property type="entry name" value="TbpB_B_D"/>
    <property type="match status" value="1"/>
</dbReference>
<keyword evidence="10 11" id="KW-0998">Cell outer membrane</keyword>
<keyword evidence="3 11" id="KW-0813">Transport</keyword>
<dbReference type="InterPro" id="IPR038197">
    <property type="entry name" value="TbpB_C-lobe_sf"/>
</dbReference>
<evidence type="ECO:0000256" key="2">
    <source>
        <dbReference type="ARBA" id="ARBA00009810"/>
    </source>
</evidence>
<keyword evidence="7 12" id="KW-0798">TonB box</keyword>
<evidence type="ECO:0000256" key="3">
    <source>
        <dbReference type="ARBA" id="ARBA00022448"/>
    </source>
</evidence>
<evidence type="ECO:0000256" key="10">
    <source>
        <dbReference type="ARBA" id="ARBA00023237"/>
    </source>
</evidence>
<feature type="domain" description="Transferrin-binding protein B C-lobe/N-lobe beta-barrel" evidence="14">
    <location>
        <begin position="63"/>
        <end position="198"/>
    </location>
</feature>
<dbReference type="KEGG" id="hpaz:K756_07580"/>
<feature type="domain" description="TonB-dependent receptor plug" evidence="15">
    <location>
        <begin position="262"/>
        <end position="362"/>
    </location>
</feature>
<evidence type="ECO:0000256" key="5">
    <source>
        <dbReference type="ARBA" id="ARBA00022692"/>
    </source>
</evidence>
<name>A0A806J5A7_GLAPU</name>
<feature type="domain" description="TonB-dependent receptor-like beta-barrel" evidence="13">
    <location>
        <begin position="554"/>
        <end position="1059"/>
    </location>
</feature>
<dbReference type="PROSITE" id="PS52016">
    <property type="entry name" value="TONB_DEPENDENT_REC_3"/>
    <property type="match status" value="1"/>
</dbReference>
<evidence type="ECO:0000256" key="11">
    <source>
        <dbReference type="PROSITE-ProRule" id="PRU01360"/>
    </source>
</evidence>
<feature type="domain" description="Transferrin-binding protein B C-lobe handle" evidence="16">
    <location>
        <begin position="6"/>
        <end position="58"/>
    </location>
</feature>
<sequence>MDLAGTDFKNSKTVEINGKTMVAVACCSNLEYMKFGQLWQKEGETAKDNSLFLQGERTTTDKMPKGGNYKYIGTWDAQVSKENNWVATADDDRKAGYRTEFDVDFGNKNLSGKLFDKNGVNPVFTVDAKINGNGFTGKAKTSDAGFALDSGSSRYDNVKFSDVAVNGGFYGPTAAELGGQFFHKSDNGSVGAVFGAKQQVKNNKEFAMKNKLNLISLALLSLFAAQSYAEQAVQLNDVYVTGTKKKVHKKENEVTGLGKVVKTPDSLSKDQVLGMRDLTRYDPGISVVEQGRGATTGYSIRGVDRNRVGLALDGLPQVQSYVSQYSRSSSGAINEIEYENLRSIQISKGASSSEFGSGSLGGSVQFRTKEVSDIIKPGQSWGLDTKSAYSSKNQQWLNSLAFAGTHNGFDALVIYTHRDGKETKAHKDAESRSKRIQRVDLADNNPQDSNWFKVKNDCPSLNCEPRQQAKVSYDGQKYLTEQLSAKEYTGEERALPDPVKYKSDSWLVKLGYSLSPKHYVAGVYEHSKQRYDTRDMTYPAYWQLSDLKNGNTWYPMNNAKGLYRSNALDGVAIDYFTEDGVKSSKGLRWAKARFIDEWHTRDRLGALYRYTNQDKDRLIDSLSLSFDQQKIDLSTRLRENNCSEYPTIDKNCRATLDKLWSSTKNEQSSYEEKHDTIQLSLDKTVQTGLGKHQLNMLLGSDRFNSTLKRHEILSKFSVGTWHRINGNGYQNNPYIYELKDQAIYSKNECNYSGTIAGRADCATSKIKGHNHYIALRDNFAITKYLDIGLGYRFDKHKFRSTHRWANQGDYKNSAWNVGVVAKPTSFLSLSYRASSGFRVPSFQELFGLRYDGAMAGSSDAYQKTEKLSPEKSLNQEIAATFKGDFGIVEVSYFKNDYKQLIAPAERMHQTQSMINYFNVQDIKLDGINLIGKLDWNGIFDKIPEGIYTTLAYSKMRVKEVKNYPGYMNIRTPLLDTIQPARYVVGIGYDQPDEKWGVNLTMTHSSGKNPDELRGNEQVGFANYERTATKKRTRSWHTFDLTGYVTPWKHVTVRAGVYNLMNYRYTTWESVRQSSLNAIHQHTNVKDYVRYAAPGRNYVLSVEMKF</sequence>
<evidence type="ECO:0000256" key="6">
    <source>
        <dbReference type="ARBA" id="ARBA00022729"/>
    </source>
</evidence>
<evidence type="ECO:0000313" key="17">
    <source>
        <dbReference type="EMBL" id="AGO16664.1"/>
    </source>
</evidence>
<dbReference type="PANTHER" id="PTHR30069">
    <property type="entry name" value="TONB-DEPENDENT OUTER MEMBRANE RECEPTOR"/>
    <property type="match status" value="1"/>
</dbReference>
<dbReference type="InterPro" id="IPR000531">
    <property type="entry name" value="Beta-barrel_TonB"/>
</dbReference>
<accession>A0A806J5A7</accession>
<dbReference type="Gene3D" id="2.40.160.90">
    <property type="match status" value="1"/>
</dbReference>
<protein>
    <submittedName>
        <fullName evidence="17">Transferrin-binding protein 1 Tbp1</fullName>
    </submittedName>
</protein>
<comment type="subcellular location">
    <subcellularLocation>
        <location evidence="1 11">Cell outer membrane</location>
        <topology evidence="1 11">Multi-pass membrane protein</topology>
    </subcellularLocation>
</comment>
<reference evidence="17 18" key="1">
    <citation type="journal article" date="2013" name="PLoS ONE">
        <title>Complete Genome Analysis of a Haemophilus parasuis Serovar 12 Strain from China.</title>
        <authorList>
            <person name="Li Y."/>
            <person name="Kwok A.H."/>
            <person name="Jiang J."/>
            <person name="Zou Y."/>
            <person name="Zheng F."/>
            <person name="Chen P."/>
            <person name="Hou C."/>
            <person name="Leung F.C."/>
            <person name="Jiang P."/>
        </authorList>
    </citation>
    <scope>NUCLEOTIDE SEQUENCE [LARGE SCALE GENOMIC DNA]</scope>
    <source>
        <strain evidence="17 18">ZJ0906</strain>
    </source>
</reference>
<dbReference type="GO" id="GO:0015091">
    <property type="term" value="F:ferric iron transmembrane transporter activity"/>
    <property type="evidence" value="ECO:0007669"/>
    <property type="project" value="InterPro"/>
</dbReference>
<keyword evidence="5 11" id="KW-0812">Transmembrane</keyword>
<dbReference type="GO" id="GO:0044718">
    <property type="term" value="P:siderophore transmembrane transport"/>
    <property type="evidence" value="ECO:0007669"/>
    <property type="project" value="TreeGrafter"/>
</dbReference>
<dbReference type="Pfam" id="PF00593">
    <property type="entry name" value="TonB_dep_Rec_b-barrel"/>
    <property type="match status" value="1"/>
</dbReference>
<dbReference type="NCBIfam" id="TIGR01776">
    <property type="entry name" value="TonB-tbp-lbp"/>
    <property type="match status" value="1"/>
</dbReference>
<proteinExistence type="inferred from homology"/>
<dbReference type="GO" id="GO:0009279">
    <property type="term" value="C:cell outer membrane"/>
    <property type="evidence" value="ECO:0007669"/>
    <property type="project" value="UniProtKB-SubCell"/>
</dbReference>
<evidence type="ECO:0000259" key="13">
    <source>
        <dbReference type="Pfam" id="PF00593"/>
    </source>
</evidence>
<dbReference type="InterPro" id="IPR010949">
    <property type="entry name" value="TonB_Hb/transfer/lactofer_rcpt"/>
</dbReference>
<dbReference type="InterPro" id="IPR001677">
    <property type="entry name" value="TbpB_B_D"/>
</dbReference>
<dbReference type="InterPro" id="IPR036942">
    <property type="entry name" value="Beta-barrel_TonB_sf"/>
</dbReference>
<evidence type="ECO:0000259" key="16">
    <source>
        <dbReference type="Pfam" id="PF17483"/>
    </source>
</evidence>
<dbReference type="GO" id="GO:0015344">
    <property type="term" value="F:siderophore uptake transmembrane transporter activity"/>
    <property type="evidence" value="ECO:0007669"/>
    <property type="project" value="TreeGrafter"/>
</dbReference>
<evidence type="ECO:0000259" key="14">
    <source>
        <dbReference type="Pfam" id="PF01298"/>
    </source>
</evidence>
<dbReference type="Pfam" id="PF07715">
    <property type="entry name" value="Plug"/>
    <property type="match status" value="1"/>
</dbReference>
<dbReference type="Gene3D" id="2.40.128.240">
    <property type="match status" value="1"/>
</dbReference>
<dbReference type="EMBL" id="CP005384">
    <property type="protein sequence ID" value="AGO16664.1"/>
    <property type="molecule type" value="Genomic_DNA"/>
</dbReference>
<dbReference type="InterPro" id="IPR010948">
    <property type="entry name" value="TonB_lacto/transferrin_rcpt"/>
</dbReference>
<dbReference type="InterPro" id="IPR035316">
    <property type="entry name" value="TbpB_C-lobe"/>
</dbReference>
<dbReference type="InterPro" id="IPR037066">
    <property type="entry name" value="Plug_dom_sf"/>
</dbReference>
<evidence type="ECO:0000313" key="18">
    <source>
        <dbReference type="Proteomes" id="UP000014672"/>
    </source>
</evidence>
<dbReference type="CDD" id="cd01347">
    <property type="entry name" value="ligand_gated_channel"/>
    <property type="match status" value="1"/>
</dbReference>